<dbReference type="InterPro" id="IPR050951">
    <property type="entry name" value="Retrovirus_Pol_polyprotein"/>
</dbReference>
<dbReference type="SUPFAM" id="SSF50630">
    <property type="entry name" value="Acid proteases"/>
    <property type="match status" value="1"/>
</dbReference>
<evidence type="ECO:0000256" key="3">
    <source>
        <dbReference type="ARBA" id="ARBA00022670"/>
    </source>
</evidence>
<proteinExistence type="inferred from homology"/>
<keyword evidence="9" id="KW-0695">RNA-directed DNA polymerase</keyword>
<evidence type="ECO:0000256" key="4">
    <source>
        <dbReference type="ARBA" id="ARBA00022679"/>
    </source>
</evidence>
<dbReference type="FunFam" id="3.30.420.10:FF:000032">
    <property type="entry name" value="Retrovirus-related Pol polyprotein from transposon 297-like Protein"/>
    <property type="match status" value="1"/>
</dbReference>
<feature type="domain" description="Integrase catalytic" evidence="14">
    <location>
        <begin position="676"/>
        <end position="848"/>
    </location>
</feature>
<reference evidence="15" key="1">
    <citation type="journal article" date="2023" name="Science">
        <title>Genome structures resolve the early diversification of teleost fishes.</title>
        <authorList>
            <person name="Parey E."/>
            <person name="Louis A."/>
            <person name="Montfort J."/>
            <person name="Bouchez O."/>
            <person name="Roques C."/>
            <person name="Iampietro C."/>
            <person name="Lluch J."/>
            <person name="Castinel A."/>
            <person name="Donnadieu C."/>
            <person name="Desvignes T."/>
            <person name="Floi Bucao C."/>
            <person name="Jouanno E."/>
            <person name="Wen M."/>
            <person name="Mejri S."/>
            <person name="Dirks R."/>
            <person name="Jansen H."/>
            <person name="Henkel C."/>
            <person name="Chen W.J."/>
            <person name="Zahm M."/>
            <person name="Cabau C."/>
            <person name="Klopp C."/>
            <person name="Thompson A.W."/>
            <person name="Robinson-Rechavi M."/>
            <person name="Braasch I."/>
            <person name="Lecointre G."/>
            <person name="Bobe J."/>
            <person name="Postlethwait J.H."/>
            <person name="Berthelot C."/>
            <person name="Roest Crollius H."/>
            <person name="Guiguen Y."/>
        </authorList>
    </citation>
    <scope>NUCLEOTIDE SEQUENCE</scope>
    <source>
        <strain evidence="15">NC1722</strain>
    </source>
</reference>
<dbReference type="Gene3D" id="1.10.340.70">
    <property type="match status" value="1"/>
</dbReference>
<comment type="caution">
    <text evidence="15">The sequence shown here is derived from an EMBL/GenBank/DDBJ whole genome shotgun (WGS) entry which is preliminary data.</text>
</comment>
<dbReference type="FunFam" id="3.30.70.270:FF:000020">
    <property type="entry name" value="Transposon Tf2-6 polyprotein-like Protein"/>
    <property type="match status" value="1"/>
</dbReference>
<dbReference type="Pfam" id="PF00665">
    <property type="entry name" value="rve"/>
    <property type="match status" value="1"/>
</dbReference>
<dbReference type="SUPFAM" id="SSF56672">
    <property type="entry name" value="DNA/RNA polymerases"/>
    <property type="match status" value="1"/>
</dbReference>
<organism evidence="15 16">
    <name type="scientific">Aldrovandia affinis</name>
    <dbReference type="NCBI Taxonomy" id="143900"/>
    <lineage>
        <taxon>Eukaryota</taxon>
        <taxon>Metazoa</taxon>
        <taxon>Chordata</taxon>
        <taxon>Craniata</taxon>
        <taxon>Vertebrata</taxon>
        <taxon>Euteleostomi</taxon>
        <taxon>Actinopterygii</taxon>
        <taxon>Neopterygii</taxon>
        <taxon>Teleostei</taxon>
        <taxon>Notacanthiformes</taxon>
        <taxon>Halosauridae</taxon>
        <taxon>Aldrovandia</taxon>
    </lineage>
</organism>
<dbReference type="SUPFAM" id="SSF53098">
    <property type="entry name" value="Ribonuclease H-like"/>
    <property type="match status" value="1"/>
</dbReference>
<evidence type="ECO:0000313" key="16">
    <source>
        <dbReference type="Proteomes" id="UP001221898"/>
    </source>
</evidence>
<dbReference type="Pfam" id="PF17921">
    <property type="entry name" value="Integrase_H2C2"/>
    <property type="match status" value="1"/>
</dbReference>
<feature type="domain" description="Reverse transcriptase" evidence="13">
    <location>
        <begin position="183"/>
        <end position="368"/>
    </location>
</feature>
<evidence type="ECO:0000256" key="12">
    <source>
        <dbReference type="SAM" id="MobiDB-lite"/>
    </source>
</evidence>
<dbReference type="GO" id="GO:0008233">
    <property type="term" value="F:peptidase activity"/>
    <property type="evidence" value="ECO:0007669"/>
    <property type="project" value="UniProtKB-KW"/>
</dbReference>
<dbReference type="InterPro" id="IPR041577">
    <property type="entry name" value="RT_RNaseH_2"/>
</dbReference>
<evidence type="ECO:0000256" key="9">
    <source>
        <dbReference type="ARBA" id="ARBA00022918"/>
    </source>
</evidence>
<evidence type="ECO:0000256" key="7">
    <source>
        <dbReference type="ARBA" id="ARBA00022759"/>
    </source>
</evidence>
<dbReference type="GO" id="GO:0003964">
    <property type="term" value="F:RNA-directed DNA polymerase activity"/>
    <property type="evidence" value="ECO:0007669"/>
    <property type="project" value="UniProtKB-KW"/>
</dbReference>
<name>A0AAD7SII0_9TELE</name>
<dbReference type="PANTHER" id="PTHR37984">
    <property type="entry name" value="PROTEIN CBG26694"/>
    <property type="match status" value="1"/>
</dbReference>
<dbReference type="Proteomes" id="UP001221898">
    <property type="component" value="Unassembled WGS sequence"/>
</dbReference>
<protein>
    <recommendedName>
        <fullName evidence="11">Gypsy retrotransposon integrase-like protein 1</fullName>
        <ecNumber evidence="2">3.1.26.4</ecNumber>
    </recommendedName>
</protein>
<evidence type="ECO:0000256" key="6">
    <source>
        <dbReference type="ARBA" id="ARBA00022722"/>
    </source>
</evidence>
<dbReference type="GO" id="GO:0015074">
    <property type="term" value="P:DNA integration"/>
    <property type="evidence" value="ECO:0007669"/>
    <property type="project" value="InterPro"/>
</dbReference>
<evidence type="ECO:0000259" key="13">
    <source>
        <dbReference type="PROSITE" id="PS50878"/>
    </source>
</evidence>
<dbReference type="Gene3D" id="2.40.70.10">
    <property type="entry name" value="Acid Proteases"/>
    <property type="match status" value="1"/>
</dbReference>
<gene>
    <name evidence="15" type="ORF">AAFF_G00354480</name>
</gene>
<evidence type="ECO:0000256" key="1">
    <source>
        <dbReference type="ARBA" id="ARBA00010879"/>
    </source>
</evidence>
<dbReference type="PANTHER" id="PTHR37984:SF5">
    <property type="entry name" value="PROTEIN NYNRIN-LIKE"/>
    <property type="match status" value="1"/>
</dbReference>
<keyword evidence="16" id="KW-1185">Reference proteome</keyword>
<keyword evidence="3" id="KW-0645">Protease</keyword>
<dbReference type="CDD" id="cd01647">
    <property type="entry name" value="RT_LTR"/>
    <property type="match status" value="1"/>
</dbReference>
<dbReference type="AlphaFoldDB" id="A0AAD7SII0"/>
<dbReference type="InterPro" id="IPR001584">
    <property type="entry name" value="Integrase_cat-core"/>
</dbReference>
<dbReference type="PROSITE" id="PS50878">
    <property type="entry name" value="RT_POL"/>
    <property type="match status" value="1"/>
</dbReference>
<dbReference type="Gene3D" id="3.10.10.10">
    <property type="entry name" value="HIV Type 1 Reverse Transcriptase, subunit A, domain 1"/>
    <property type="match status" value="1"/>
</dbReference>
<dbReference type="Pfam" id="PF00078">
    <property type="entry name" value="RVT_1"/>
    <property type="match status" value="1"/>
</dbReference>
<dbReference type="InterPro" id="IPR000477">
    <property type="entry name" value="RT_dom"/>
</dbReference>
<dbReference type="EC" id="3.1.26.4" evidence="2"/>
<evidence type="ECO:0000256" key="8">
    <source>
        <dbReference type="ARBA" id="ARBA00022801"/>
    </source>
</evidence>
<dbReference type="EMBL" id="JAINUG010000059">
    <property type="protein sequence ID" value="KAJ8403231.1"/>
    <property type="molecule type" value="Genomic_DNA"/>
</dbReference>
<evidence type="ECO:0000256" key="11">
    <source>
        <dbReference type="ARBA" id="ARBA00039658"/>
    </source>
</evidence>
<accession>A0AAD7SII0</accession>
<evidence type="ECO:0000256" key="2">
    <source>
        <dbReference type="ARBA" id="ARBA00012180"/>
    </source>
</evidence>
<dbReference type="GO" id="GO:0003676">
    <property type="term" value="F:nucleic acid binding"/>
    <property type="evidence" value="ECO:0007669"/>
    <property type="project" value="InterPro"/>
</dbReference>
<keyword evidence="8" id="KW-0378">Hydrolase</keyword>
<keyword evidence="4" id="KW-0808">Transferase</keyword>
<dbReference type="InterPro" id="IPR036397">
    <property type="entry name" value="RNaseH_sf"/>
</dbReference>
<dbReference type="FunFam" id="3.10.10.10:FF:000007">
    <property type="entry name" value="Retrovirus-related Pol polyprotein from transposon 17.6-like Protein"/>
    <property type="match status" value="1"/>
</dbReference>
<dbReference type="PROSITE" id="PS50994">
    <property type="entry name" value="INTEGRASE"/>
    <property type="match status" value="1"/>
</dbReference>
<comment type="similarity">
    <text evidence="1">Belongs to the beta type-B retroviral polymerase family. HERV class-II K(HML-2) pol subfamily.</text>
</comment>
<dbReference type="InterPro" id="IPR012337">
    <property type="entry name" value="RNaseH-like_sf"/>
</dbReference>
<dbReference type="InterPro" id="IPR021109">
    <property type="entry name" value="Peptidase_aspartic_dom_sf"/>
</dbReference>
<dbReference type="InterPro" id="IPR041588">
    <property type="entry name" value="Integrase_H2C2"/>
</dbReference>
<evidence type="ECO:0000313" key="15">
    <source>
        <dbReference type="EMBL" id="KAJ8403231.1"/>
    </source>
</evidence>
<keyword evidence="5" id="KW-0548">Nucleotidyltransferase</keyword>
<dbReference type="InterPro" id="IPR043502">
    <property type="entry name" value="DNA/RNA_pol_sf"/>
</dbReference>
<keyword evidence="6" id="KW-0540">Nuclease</keyword>
<dbReference type="InterPro" id="IPR043128">
    <property type="entry name" value="Rev_trsase/Diguanyl_cyclase"/>
</dbReference>
<dbReference type="Gene3D" id="3.30.70.270">
    <property type="match status" value="2"/>
</dbReference>
<dbReference type="GO" id="GO:0004523">
    <property type="term" value="F:RNA-DNA hybrid ribonuclease activity"/>
    <property type="evidence" value="ECO:0007669"/>
    <property type="project" value="UniProtKB-EC"/>
</dbReference>
<keyword evidence="10" id="KW-0511">Multifunctional enzyme</keyword>
<evidence type="ECO:0000256" key="5">
    <source>
        <dbReference type="ARBA" id="ARBA00022695"/>
    </source>
</evidence>
<sequence length="988" mass="108924">MDTLTGRRFLCDTGAQVSVLPVSLVDRQLGKVGPTLEAANGSRICTFGKRTVPLCLSGRLFTWEFVLADVDRPLLGADFLCTNGLLVDVRNRQLVDAKDFNSLPCTRSSFPTTTLSSALTSTCEFARLLAEFPDLVKPTFSTAAVKHGVVHHISTSGPPVHARSRRLNPAKLATAKGEFANMEKLGIVRRSNSPWASPLHMVPKSDGGCRPCGDYRRLNDATIPDRYPVPHVQDFSARLAGKTVFSKVDLIRGYHQVPVNAEDIPKTAVITPFGLFEFLRMPFGLKNATQTFQRMMDSVLRDFDFLFVYLDDILIASVSREQHLTHLRFLFDRLSQHGLIINPANGNNIGISRPRTTRALQEFLGMVNFYNRFIPHAAALMRPLYGALRGKTGNAQVDWGEEMTAAFDSAKQVLAEATMLSHPVPDAPIALTTDASDYAVGAVLEQLVKGTWRPLAFFSKQLRPNEKKYSAFDRELLGLYLAIRHFRFSLEGRDFPAYVDHKPLVFAMAKAAEPWSARQQRNLAYISEFTTDIRHIEGKANAVADCLSRPSVNAVHLGIDIVRMAADQQADPEVQAYRTAISGLKLADIKLDGAGASLLCDVSTGQPRPVVPAQWRRGVFDSVHSLSHPGQKASQRLVSSKYVWHGLKKDVREWAAGCMECQRAKIHRHVKAPLAVFEVPERRFDHVNVDIVGPLPPSRGFTHLLTMVDRTTRWPEAVPLASTTTAADVARAFIDTWVSRFGTPSDLSSDRGSQFTSELWAEVARALGVRLHHTTAFHPQANGLCERFHRSMKAALRASLKDDSWTDRLPWVLLGLRTAPKEDLQSSSAELVFGQALRVPGDFIPEPTTPWVVSSQRPALLNKANAFKPVPTSQHGLPRAWIPTDLSTAQDKTFIVDVGGKPERITVDRLKPAHQALDQPVVLATAPRRGRPPSIRPTRAAQVPSPDVAPQTTAATLPRTRAGREIKAPVKLMLPVFVNSGGACVGDT</sequence>
<dbReference type="GO" id="GO:0006508">
    <property type="term" value="P:proteolysis"/>
    <property type="evidence" value="ECO:0007669"/>
    <property type="project" value="UniProtKB-KW"/>
</dbReference>
<feature type="region of interest" description="Disordered" evidence="12">
    <location>
        <begin position="927"/>
        <end position="951"/>
    </location>
</feature>
<dbReference type="CDD" id="cd09274">
    <property type="entry name" value="RNase_HI_RT_Ty3"/>
    <property type="match status" value="1"/>
</dbReference>
<keyword evidence="7" id="KW-0255">Endonuclease</keyword>
<dbReference type="Gene3D" id="3.30.420.10">
    <property type="entry name" value="Ribonuclease H-like superfamily/Ribonuclease H"/>
    <property type="match status" value="1"/>
</dbReference>
<evidence type="ECO:0000259" key="14">
    <source>
        <dbReference type="PROSITE" id="PS50994"/>
    </source>
</evidence>
<evidence type="ECO:0000256" key="10">
    <source>
        <dbReference type="ARBA" id="ARBA00023268"/>
    </source>
</evidence>
<dbReference type="Pfam" id="PF17919">
    <property type="entry name" value="RT_RNaseH_2"/>
    <property type="match status" value="1"/>
</dbReference>